<dbReference type="eggNOG" id="COG3116">
    <property type="taxonomic scope" value="Bacteria"/>
</dbReference>
<name>D9SJM1_GALCS</name>
<keyword evidence="11" id="KW-1185">Reference proteome</keyword>
<comment type="subunit">
    <text evidence="8">Part of a complex composed of FtsB, FtsL and FtsQ.</text>
</comment>
<dbReference type="STRING" id="395494.Galf_0327"/>
<evidence type="ECO:0000256" key="6">
    <source>
        <dbReference type="ARBA" id="ARBA00023136"/>
    </source>
</evidence>
<dbReference type="PANTHER" id="PTHR37479:SF1">
    <property type="entry name" value="CELL DIVISION PROTEIN FTSL"/>
    <property type="match status" value="1"/>
</dbReference>
<evidence type="ECO:0000256" key="7">
    <source>
        <dbReference type="ARBA" id="ARBA00023306"/>
    </source>
</evidence>
<evidence type="ECO:0000256" key="9">
    <source>
        <dbReference type="NCBIfam" id="TIGR02209"/>
    </source>
</evidence>
<dbReference type="AlphaFoldDB" id="D9SJM1"/>
<dbReference type="HOGENOM" id="CLU_156524_1_0_4"/>
<keyword evidence="3 8" id="KW-0132">Cell division</keyword>
<organism evidence="10 11">
    <name type="scientific">Gallionella capsiferriformans (strain ES-2)</name>
    <name type="common">Gallionella ferruginea capsiferriformans (strain ES-2)</name>
    <dbReference type="NCBI Taxonomy" id="395494"/>
    <lineage>
        <taxon>Bacteria</taxon>
        <taxon>Pseudomonadati</taxon>
        <taxon>Pseudomonadota</taxon>
        <taxon>Betaproteobacteria</taxon>
        <taxon>Nitrosomonadales</taxon>
        <taxon>Gallionellaceae</taxon>
        <taxon>Gallionella</taxon>
    </lineage>
</organism>
<keyword evidence="5 8" id="KW-1133">Transmembrane helix</keyword>
<keyword evidence="2 8" id="KW-1003">Cell membrane</keyword>
<reference evidence="10 11" key="1">
    <citation type="submission" date="2010-08" db="EMBL/GenBank/DDBJ databases">
        <title>Complete sequence of Gallionella capsiferriformans ES-2.</title>
        <authorList>
            <consortium name="US DOE Joint Genome Institute"/>
            <person name="Lucas S."/>
            <person name="Copeland A."/>
            <person name="Lapidus A."/>
            <person name="Cheng J.-F."/>
            <person name="Bruce D."/>
            <person name="Goodwin L."/>
            <person name="Pitluck S."/>
            <person name="Chertkov O."/>
            <person name="Davenport K.W."/>
            <person name="Detter J.C."/>
            <person name="Han C."/>
            <person name="Tapia R."/>
            <person name="Land M."/>
            <person name="Hauser L."/>
            <person name="Chang Y.-J."/>
            <person name="Jeffries C."/>
            <person name="Kyrpides N."/>
            <person name="Ivanova N."/>
            <person name="Mikhailova N."/>
            <person name="Shelobolina E.S."/>
            <person name="Picardal F."/>
            <person name="Roden E."/>
            <person name="Emerson D."/>
            <person name="Woyke T."/>
        </authorList>
    </citation>
    <scope>NUCLEOTIDE SEQUENCE [LARGE SCALE GENOMIC DNA]</scope>
    <source>
        <strain evidence="10 11">ES-2</strain>
    </source>
</reference>
<dbReference type="RefSeq" id="WP_013292314.1">
    <property type="nucleotide sequence ID" value="NC_014394.1"/>
</dbReference>
<evidence type="ECO:0000256" key="1">
    <source>
        <dbReference type="ARBA" id="ARBA00004401"/>
    </source>
</evidence>
<sequence length="103" mass="11621" precursor="true">MWRNGFLQGLLLVLVITGALSVVTSQHQARKLFIALQQEKEHAHQMEIEWGQLQLEQSTLAASARVERVATKQLQMQLPKKEQIKLIRVGQSSPLDNGTSHKP</sequence>
<dbReference type="PANTHER" id="PTHR37479">
    <property type="entry name" value="CELL DIVISION PROTEIN FTSL"/>
    <property type="match status" value="1"/>
</dbReference>
<dbReference type="KEGG" id="gca:Galf_0327"/>
<comment type="subcellular location">
    <subcellularLocation>
        <location evidence="8">Cell inner membrane</location>
        <topology evidence="8">Single-pass type II membrane protein</topology>
    </subcellularLocation>
    <subcellularLocation>
        <location evidence="1">Cell membrane</location>
        <topology evidence="1">Single-pass type II membrane protein</topology>
    </subcellularLocation>
    <text evidence="8">Localizes to the division septum where it forms a ring structure.</text>
</comment>
<evidence type="ECO:0000256" key="3">
    <source>
        <dbReference type="ARBA" id="ARBA00022618"/>
    </source>
</evidence>
<dbReference type="InterPro" id="IPR011922">
    <property type="entry name" value="Cell_div_FtsL"/>
</dbReference>
<dbReference type="OrthoDB" id="9153760at2"/>
<dbReference type="GO" id="GO:0043093">
    <property type="term" value="P:FtsZ-dependent cytokinesis"/>
    <property type="evidence" value="ECO:0007669"/>
    <property type="project" value="UniProtKB-UniRule"/>
</dbReference>
<comment type="similarity">
    <text evidence="8">Belongs to the FtsL family.</text>
</comment>
<evidence type="ECO:0000256" key="4">
    <source>
        <dbReference type="ARBA" id="ARBA00022692"/>
    </source>
</evidence>
<evidence type="ECO:0000313" key="10">
    <source>
        <dbReference type="EMBL" id="ADL54371.1"/>
    </source>
</evidence>
<dbReference type="HAMAP" id="MF_00910">
    <property type="entry name" value="FtsL"/>
    <property type="match status" value="1"/>
</dbReference>
<keyword evidence="4 8" id="KW-0812">Transmembrane</keyword>
<dbReference type="NCBIfam" id="TIGR02209">
    <property type="entry name" value="ftsL_broad"/>
    <property type="match status" value="1"/>
</dbReference>
<accession>D9SJM1</accession>
<dbReference type="Proteomes" id="UP000001235">
    <property type="component" value="Chromosome"/>
</dbReference>
<protein>
    <recommendedName>
        <fullName evidence="8 9">Cell division protein FtsL</fullName>
    </recommendedName>
</protein>
<evidence type="ECO:0000313" key="11">
    <source>
        <dbReference type="Proteomes" id="UP000001235"/>
    </source>
</evidence>
<dbReference type="GO" id="GO:0032153">
    <property type="term" value="C:cell division site"/>
    <property type="evidence" value="ECO:0007669"/>
    <property type="project" value="UniProtKB-UniRule"/>
</dbReference>
<dbReference type="EMBL" id="CP002159">
    <property type="protein sequence ID" value="ADL54371.1"/>
    <property type="molecule type" value="Genomic_DNA"/>
</dbReference>
<gene>
    <name evidence="8" type="primary">ftsL</name>
    <name evidence="10" type="ordered locus">Galf_0327</name>
</gene>
<dbReference type="GO" id="GO:0005886">
    <property type="term" value="C:plasma membrane"/>
    <property type="evidence" value="ECO:0007669"/>
    <property type="project" value="UniProtKB-SubCell"/>
</dbReference>
<keyword evidence="8" id="KW-0997">Cell inner membrane</keyword>
<comment type="function">
    <text evidence="8">Essential cell division protein. May link together the upstream cell division proteins, which are predominantly cytoplasmic, with the downstream cell division proteins, which are predominantly periplasmic.</text>
</comment>
<evidence type="ECO:0000256" key="2">
    <source>
        <dbReference type="ARBA" id="ARBA00022475"/>
    </source>
</evidence>
<proteinExistence type="inferred from homology"/>
<keyword evidence="7 8" id="KW-0131">Cell cycle</keyword>
<dbReference type="Pfam" id="PF04999">
    <property type="entry name" value="FtsL"/>
    <property type="match status" value="1"/>
</dbReference>
<evidence type="ECO:0000256" key="8">
    <source>
        <dbReference type="HAMAP-Rule" id="MF_00910"/>
    </source>
</evidence>
<keyword evidence="6 8" id="KW-0472">Membrane</keyword>
<evidence type="ECO:0000256" key="5">
    <source>
        <dbReference type="ARBA" id="ARBA00022989"/>
    </source>
</evidence>